<dbReference type="EMBL" id="CP015079">
    <property type="protein sequence ID" value="ANH37313.1"/>
    <property type="molecule type" value="Genomic_DNA"/>
</dbReference>
<gene>
    <name evidence="4" type="primary">dadA</name>
    <name evidence="4" type="ORF">I601_0870</name>
</gene>
<dbReference type="InterPro" id="IPR006076">
    <property type="entry name" value="FAD-dep_OxRdtase"/>
</dbReference>
<dbReference type="STRING" id="1300347.I601_0870"/>
<dbReference type="InterPro" id="IPR036188">
    <property type="entry name" value="FAD/NAD-bd_sf"/>
</dbReference>
<evidence type="ECO:0000313" key="4">
    <source>
        <dbReference type="EMBL" id="ANH37313.1"/>
    </source>
</evidence>
<dbReference type="PATRIC" id="fig|1300347.3.peg.868"/>
<organism evidence="4 5">
    <name type="scientific">Nocardioides dokdonensis FR1436</name>
    <dbReference type="NCBI Taxonomy" id="1300347"/>
    <lineage>
        <taxon>Bacteria</taxon>
        <taxon>Bacillati</taxon>
        <taxon>Actinomycetota</taxon>
        <taxon>Actinomycetes</taxon>
        <taxon>Propionibacteriales</taxon>
        <taxon>Nocardioidaceae</taxon>
        <taxon>Nocardioides</taxon>
    </lineage>
</organism>
<keyword evidence="5" id="KW-1185">Reference proteome</keyword>
<name>A0A1A9GI74_9ACTN</name>
<dbReference type="SUPFAM" id="SSF54373">
    <property type="entry name" value="FAD-linked reductases, C-terminal domain"/>
    <property type="match status" value="1"/>
</dbReference>
<dbReference type="Pfam" id="PF01266">
    <property type="entry name" value="DAO"/>
    <property type="match status" value="1"/>
</dbReference>
<dbReference type="GO" id="GO:0016491">
    <property type="term" value="F:oxidoreductase activity"/>
    <property type="evidence" value="ECO:0007669"/>
    <property type="project" value="UniProtKB-KW"/>
</dbReference>
<sequence>MALHGSPHPAAPGSSNGSGPAPRSVAVIGAGMVGLATAWHLQERGVQVTVLERSRVAAGSSWGNAGWLTPGLTVPLPDPGTLRYGIRTGWRPSSPLYIPLQPDLRLARFLTGFARHCTSARWAAGTHAYSPMNAEALDAFAELADAGGAPRPTPAAPFLAAFRTEHDREHLVEALDTMRRTGQRIDYDLLDAAQSRALEPALSAEVGAGLRLEGQEFIDPPAYMEGLAASVRERGGSVLEGCDVTGVHDEGTRVRVVHTGGVERFDAVVLATGAWLERLAAPLGVRRLVQAGRGYSFSVAGDAVPERPVYFPTQRVACTPIRSATGRRLRVAGMMEFRSPDAPLDPRRISAIVDAVRPLLTGFDLDDRQDEWVGSRPVTTDGLPLIGASRSPRVFVGGGHGMWGVALGPLTGRLLAQQMTTGVTPVQLQPFDPLR</sequence>
<dbReference type="SUPFAM" id="SSF51905">
    <property type="entry name" value="FAD/NAD(P)-binding domain"/>
    <property type="match status" value="1"/>
</dbReference>
<evidence type="ECO:0000256" key="1">
    <source>
        <dbReference type="ARBA" id="ARBA00023002"/>
    </source>
</evidence>
<dbReference type="Gene3D" id="3.50.50.60">
    <property type="entry name" value="FAD/NAD(P)-binding domain"/>
    <property type="match status" value="2"/>
</dbReference>
<dbReference type="GO" id="GO:0005737">
    <property type="term" value="C:cytoplasm"/>
    <property type="evidence" value="ECO:0007669"/>
    <property type="project" value="TreeGrafter"/>
</dbReference>
<accession>A0A1A9GI74</accession>
<dbReference type="OrthoDB" id="9806257at2"/>
<dbReference type="PANTHER" id="PTHR13847:SF289">
    <property type="entry name" value="GLYCINE OXIDASE"/>
    <property type="match status" value="1"/>
</dbReference>
<dbReference type="PANTHER" id="PTHR13847">
    <property type="entry name" value="SARCOSINE DEHYDROGENASE-RELATED"/>
    <property type="match status" value="1"/>
</dbReference>
<dbReference type="Gene3D" id="3.30.9.10">
    <property type="entry name" value="D-Amino Acid Oxidase, subunit A, domain 2"/>
    <property type="match status" value="1"/>
</dbReference>
<protein>
    <submittedName>
        <fullName evidence="4">D-amino acid dehydrogenase small subunit</fullName>
        <ecNumber evidence="4">1.4.99.6</ecNumber>
    </submittedName>
</protein>
<reference evidence="4 5" key="1">
    <citation type="submission" date="2016-03" db="EMBL/GenBank/DDBJ databases">
        <title>Complete genome sequence of a soil Actinobacterium, Nocardioides dokdonensis FR1436.</title>
        <authorList>
            <person name="Kwon S.-K."/>
            <person name="Kim K."/>
            <person name="Kim J.F."/>
        </authorList>
    </citation>
    <scope>NUCLEOTIDE SEQUENCE [LARGE SCALE GENOMIC DNA]</scope>
    <source>
        <strain evidence="4 5">FR1436</strain>
    </source>
</reference>
<feature type="domain" description="FAD dependent oxidoreductase" evidence="3">
    <location>
        <begin position="25"/>
        <end position="417"/>
    </location>
</feature>
<dbReference type="Proteomes" id="UP000077868">
    <property type="component" value="Chromosome"/>
</dbReference>
<dbReference type="KEGG" id="ndk:I601_0870"/>
<evidence type="ECO:0000256" key="2">
    <source>
        <dbReference type="SAM" id="MobiDB-lite"/>
    </source>
</evidence>
<proteinExistence type="predicted"/>
<keyword evidence="1 4" id="KW-0560">Oxidoreductase</keyword>
<dbReference type="PRINTS" id="PR00419">
    <property type="entry name" value="ADXRDTASE"/>
</dbReference>
<dbReference type="AlphaFoldDB" id="A0A1A9GI74"/>
<feature type="region of interest" description="Disordered" evidence="2">
    <location>
        <begin position="1"/>
        <end position="22"/>
    </location>
</feature>
<dbReference type="EC" id="1.4.99.6" evidence="4"/>
<evidence type="ECO:0000259" key="3">
    <source>
        <dbReference type="Pfam" id="PF01266"/>
    </source>
</evidence>
<evidence type="ECO:0000313" key="5">
    <source>
        <dbReference type="Proteomes" id="UP000077868"/>
    </source>
</evidence>
<dbReference type="RefSeq" id="WP_084527120.1">
    <property type="nucleotide sequence ID" value="NZ_CP015079.1"/>
</dbReference>